<dbReference type="InterPro" id="IPR000626">
    <property type="entry name" value="Ubiquitin-like_dom"/>
</dbReference>
<proteinExistence type="predicted"/>
<dbReference type="InterPro" id="IPR019956">
    <property type="entry name" value="Ubiquitin_dom"/>
</dbReference>
<dbReference type="PROSITE" id="PS50053">
    <property type="entry name" value="UBIQUITIN_2"/>
    <property type="match status" value="1"/>
</dbReference>
<keyword evidence="2" id="KW-0687">Ribonucleoprotein</keyword>
<accession>A0A0L7L234</accession>
<gene>
    <name evidence="2" type="ORF">OBRU01_16685</name>
</gene>
<evidence type="ECO:0000313" key="3">
    <source>
        <dbReference type="Proteomes" id="UP000037510"/>
    </source>
</evidence>
<keyword evidence="2" id="KW-0689">Ribosomal protein</keyword>
<dbReference type="SMART" id="SM00213">
    <property type="entry name" value="UBQ"/>
    <property type="match status" value="1"/>
</dbReference>
<dbReference type="AlphaFoldDB" id="A0A0L7L234"/>
<dbReference type="EMBL" id="JTDY01003481">
    <property type="protein sequence ID" value="KOB69490.1"/>
    <property type="molecule type" value="Genomic_DNA"/>
</dbReference>
<dbReference type="GO" id="GO:0005840">
    <property type="term" value="C:ribosome"/>
    <property type="evidence" value="ECO:0007669"/>
    <property type="project" value="UniProtKB-KW"/>
</dbReference>
<dbReference type="PRINTS" id="PR00348">
    <property type="entry name" value="UBIQUITIN"/>
</dbReference>
<protein>
    <submittedName>
        <fullName evidence="2">Ubiquitin/40S ribosomal protein S27a fusion protein</fullName>
    </submittedName>
</protein>
<dbReference type="Gene3D" id="3.10.20.90">
    <property type="entry name" value="Phosphatidylinositol 3-kinase Catalytic Subunit, Chain A, domain 1"/>
    <property type="match status" value="1"/>
</dbReference>
<dbReference type="Pfam" id="PF00240">
    <property type="entry name" value="ubiquitin"/>
    <property type="match status" value="1"/>
</dbReference>
<keyword evidence="3" id="KW-1185">Reference proteome</keyword>
<dbReference type="InterPro" id="IPR029071">
    <property type="entry name" value="Ubiquitin-like_domsf"/>
</dbReference>
<sequence>MSETVDNVKAKIEEIEGIPAEQQRLIYGAKEMESGRKLSDYNIQEDSTIHLMLGLQGGGGREEEVGYELSSTTAHLWRQRDGVRPKAVRLQYTRRFHNTSDSWIARRRR</sequence>
<comment type="caution">
    <text evidence="2">The sequence shown here is derived from an EMBL/GenBank/DDBJ whole genome shotgun (WGS) entry which is preliminary data.</text>
</comment>
<dbReference type="InterPro" id="IPR050158">
    <property type="entry name" value="Ubiquitin_ubiquitin-like"/>
</dbReference>
<dbReference type="PANTHER" id="PTHR10666">
    <property type="entry name" value="UBIQUITIN"/>
    <property type="match status" value="1"/>
</dbReference>
<evidence type="ECO:0000259" key="1">
    <source>
        <dbReference type="PROSITE" id="PS50053"/>
    </source>
</evidence>
<dbReference type="Proteomes" id="UP000037510">
    <property type="component" value="Unassembled WGS sequence"/>
</dbReference>
<dbReference type="SUPFAM" id="SSF54236">
    <property type="entry name" value="Ubiquitin-like"/>
    <property type="match status" value="1"/>
</dbReference>
<organism evidence="2 3">
    <name type="scientific">Operophtera brumata</name>
    <name type="common">Winter moth</name>
    <name type="synonym">Phalaena brumata</name>
    <dbReference type="NCBI Taxonomy" id="104452"/>
    <lineage>
        <taxon>Eukaryota</taxon>
        <taxon>Metazoa</taxon>
        <taxon>Ecdysozoa</taxon>
        <taxon>Arthropoda</taxon>
        <taxon>Hexapoda</taxon>
        <taxon>Insecta</taxon>
        <taxon>Pterygota</taxon>
        <taxon>Neoptera</taxon>
        <taxon>Endopterygota</taxon>
        <taxon>Lepidoptera</taxon>
        <taxon>Glossata</taxon>
        <taxon>Ditrysia</taxon>
        <taxon>Geometroidea</taxon>
        <taxon>Geometridae</taxon>
        <taxon>Larentiinae</taxon>
        <taxon>Operophtera</taxon>
    </lineage>
</organism>
<feature type="domain" description="Ubiquitin-like" evidence="1">
    <location>
        <begin position="1"/>
        <end position="58"/>
    </location>
</feature>
<reference evidence="2 3" key="1">
    <citation type="journal article" date="2015" name="Genome Biol. Evol.">
        <title>The genome of winter moth (Operophtera brumata) provides a genomic perspective on sexual dimorphism and phenology.</title>
        <authorList>
            <person name="Derks M.F."/>
            <person name="Smit S."/>
            <person name="Salis L."/>
            <person name="Schijlen E."/>
            <person name="Bossers A."/>
            <person name="Mateman C."/>
            <person name="Pijl A.S."/>
            <person name="de Ridder D."/>
            <person name="Groenen M.A."/>
            <person name="Visser M.E."/>
            <person name="Megens H.J."/>
        </authorList>
    </citation>
    <scope>NUCLEOTIDE SEQUENCE [LARGE SCALE GENOMIC DNA]</scope>
    <source>
        <strain evidence="2">WM2013NL</strain>
        <tissue evidence="2">Head and thorax</tissue>
    </source>
</reference>
<evidence type="ECO:0000313" key="2">
    <source>
        <dbReference type="EMBL" id="KOB69490.1"/>
    </source>
</evidence>
<name>A0A0L7L234_OPEBR</name>
<dbReference type="STRING" id="104452.A0A0L7L234"/>